<sequence length="267" mass="29890">MPLEPKQAVPARVSWDPCHTAAAQKHAVAQDSLSCCEMLWCVKVQNKAEIVEWMLNDARESTPPSACGRALCYCEDAYPRRPNCIQDVDPIRQLAGVMIESKGVPLAGSVFTKRWMDFDKEARYGEIKTYGGAGHQYSASQWSAGSSFLWYIGAWCDRLSNQSYGFQFSDDWRSASMVVKVNPCVCVPWLPAWYTVPSCCILSDMVQTEASADGSEWDRRTATCPLCCGDEMRHTYYLRNVIQPDGTPGKFHAELEALADEKMVTAR</sequence>
<dbReference type="KEGG" id="ehx:EMIHUDRAFT_432817"/>
<proteinExistence type="predicted"/>
<evidence type="ECO:0000313" key="2">
    <source>
        <dbReference type="Proteomes" id="UP000013827"/>
    </source>
</evidence>
<evidence type="ECO:0000313" key="1">
    <source>
        <dbReference type="EnsemblProtists" id="EOD09385"/>
    </source>
</evidence>
<dbReference type="PaxDb" id="2903-EOD09385"/>
<reference evidence="2" key="1">
    <citation type="journal article" date="2013" name="Nature">
        <title>Pan genome of the phytoplankton Emiliania underpins its global distribution.</title>
        <authorList>
            <person name="Read B.A."/>
            <person name="Kegel J."/>
            <person name="Klute M.J."/>
            <person name="Kuo A."/>
            <person name="Lefebvre S.C."/>
            <person name="Maumus F."/>
            <person name="Mayer C."/>
            <person name="Miller J."/>
            <person name="Monier A."/>
            <person name="Salamov A."/>
            <person name="Young J."/>
            <person name="Aguilar M."/>
            <person name="Claverie J.M."/>
            <person name="Frickenhaus S."/>
            <person name="Gonzalez K."/>
            <person name="Herman E.K."/>
            <person name="Lin Y.C."/>
            <person name="Napier J."/>
            <person name="Ogata H."/>
            <person name="Sarno A.F."/>
            <person name="Shmutz J."/>
            <person name="Schroeder D."/>
            <person name="de Vargas C."/>
            <person name="Verret F."/>
            <person name="von Dassow P."/>
            <person name="Valentin K."/>
            <person name="Van de Peer Y."/>
            <person name="Wheeler G."/>
            <person name="Dacks J.B."/>
            <person name="Delwiche C.F."/>
            <person name="Dyhrman S.T."/>
            <person name="Glockner G."/>
            <person name="John U."/>
            <person name="Richards T."/>
            <person name="Worden A.Z."/>
            <person name="Zhang X."/>
            <person name="Grigoriev I.V."/>
            <person name="Allen A.E."/>
            <person name="Bidle K."/>
            <person name="Borodovsky M."/>
            <person name="Bowler C."/>
            <person name="Brownlee C."/>
            <person name="Cock J.M."/>
            <person name="Elias M."/>
            <person name="Gladyshev V.N."/>
            <person name="Groth M."/>
            <person name="Guda C."/>
            <person name="Hadaegh A."/>
            <person name="Iglesias-Rodriguez M.D."/>
            <person name="Jenkins J."/>
            <person name="Jones B.M."/>
            <person name="Lawson T."/>
            <person name="Leese F."/>
            <person name="Lindquist E."/>
            <person name="Lobanov A."/>
            <person name="Lomsadze A."/>
            <person name="Malik S.B."/>
            <person name="Marsh M.E."/>
            <person name="Mackinder L."/>
            <person name="Mock T."/>
            <person name="Mueller-Roeber B."/>
            <person name="Pagarete A."/>
            <person name="Parker M."/>
            <person name="Probert I."/>
            <person name="Quesneville H."/>
            <person name="Raines C."/>
            <person name="Rensing S.A."/>
            <person name="Riano-Pachon D.M."/>
            <person name="Richier S."/>
            <person name="Rokitta S."/>
            <person name="Shiraiwa Y."/>
            <person name="Soanes D.M."/>
            <person name="van der Giezen M."/>
            <person name="Wahlund T.M."/>
            <person name="Williams B."/>
            <person name="Wilson W."/>
            <person name="Wolfe G."/>
            <person name="Wurch L.L."/>
        </authorList>
    </citation>
    <scope>NUCLEOTIDE SEQUENCE</scope>
</reference>
<dbReference type="Proteomes" id="UP000013827">
    <property type="component" value="Unassembled WGS sequence"/>
</dbReference>
<dbReference type="HOGENOM" id="CLU_091172_0_0_1"/>
<dbReference type="RefSeq" id="XP_005761814.1">
    <property type="nucleotide sequence ID" value="XM_005761757.1"/>
</dbReference>
<dbReference type="GeneID" id="17255497"/>
<dbReference type="EnsemblProtists" id="EOD09385">
    <property type="protein sequence ID" value="EOD09385"/>
    <property type="gene ID" value="EMIHUDRAFT_432817"/>
</dbReference>
<name>A0A0D3IDQ0_EMIH1</name>
<keyword evidence="2" id="KW-1185">Reference proteome</keyword>
<dbReference type="AlphaFoldDB" id="A0A0D3IDQ0"/>
<accession>A0A0D3IDQ0</accession>
<reference evidence="1" key="2">
    <citation type="submission" date="2024-10" db="UniProtKB">
        <authorList>
            <consortium name="EnsemblProtists"/>
        </authorList>
    </citation>
    <scope>IDENTIFICATION</scope>
</reference>
<protein>
    <submittedName>
        <fullName evidence="1">Uncharacterized protein</fullName>
    </submittedName>
</protein>
<organism evidence="1 2">
    <name type="scientific">Emiliania huxleyi (strain CCMP1516)</name>
    <dbReference type="NCBI Taxonomy" id="280463"/>
    <lineage>
        <taxon>Eukaryota</taxon>
        <taxon>Haptista</taxon>
        <taxon>Haptophyta</taxon>
        <taxon>Prymnesiophyceae</taxon>
        <taxon>Isochrysidales</taxon>
        <taxon>Noelaerhabdaceae</taxon>
        <taxon>Emiliania</taxon>
    </lineage>
</organism>